<dbReference type="InterPro" id="IPR006311">
    <property type="entry name" value="TAT_signal"/>
</dbReference>
<dbReference type="CDD" id="cd00995">
    <property type="entry name" value="PBP2_NikA_DppA_OppA_like"/>
    <property type="match status" value="1"/>
</dbReference>
<dbReference type="Pfam" id="PF00496">
    <property type="entry name" value="SBP_bac_5"/>
    <property type="match status" value="1"/>
</dbReference>
<dbReference type="Proteomes" id="UP000199657">
    <property type="component" value="Unassembled WGS sequence"/>
</dbReference>
<keyword evidence="2" id="KW-0813">Transport</keyword>
<dbReference type="GO" id="GO:1904680">
    <property type="term" value="F:peptide transmembrane transporter activity"/>
    <property type="evidence" value="ECO:0007669"/>
    <property type="project" value="TreeGrafter"/>
</dbReference>
<dbReference type="PANTHER" id="PTHR30290">
    <property type="entry name" value="PERIPLASMIC BINDING COMPONENT OF ABC TRANSPORTER"/>
    <property type="match status" value="1"/>
</dbReference>
<dbReference type="EMBL" id="FOEG01000001">
    <property type="protein sequence ID" value="SEO47107.1"/>
    <property type="molecule type" value="Genomic_DNA"/>
</dbReference>
<evidence type="ECO:0000256" key="3">
    <source>
        <dbReference type="ARBA" id="ARBA00022729"/>
    </source>
</evidence>
<comment type="similarity">
    <text evidence="1">Belongs to the bacterial solute-binding protein 5 family.</text>
</comment>
<dbReference type="GO" id="GO:0043190">
    <property type="term" value="C:ATP-binding cassette (ABC) transporter complex"/>
    <property type="evidence" value="ECO:0007669"/>
    <property type="project" value="InterPro"/>
</dbReference>
<dbReference type="InterPro" id="IPR000914">
    <property type="entry name" value="SBP_5_dom"/>
</dbReference>
<name>A0A1H8PZL3_9GAMM</name>
<evidence type="ECO:0000256" key="1">
    <source>
        <dbReference type="ARBA" id="ARBA00005695"/>
    </source>
</evidence>
<dbReference type="PIRSF" id="PIRSF002741">
    <property type="entry name" value="MppA"/>
    <property type="match status" value="1"/>
</dbReference>
<evidence type="ECO:0000313" key="6">
    <source>
        <dbReference type="Proteomes" id="UP000199657"/>
    </source>
</evidence>
<dbReference type="STRING" id="406100.SAMN04488052_101242"/>
<dbReference type="GO" id="GO:0030288">
    <property type="term" value="C:outer membrane-bounded periplasmic space"/>
    <property type="evidence" value="ECO:0007669"/>
    <property type="project" value="UniProtKB-ARBA"/>
</dbReference>
<protein>
    <submittedName>
        <fullName evidence="5">Peptide/nickel transport system substrate-binding protein</fullName>
    </submittedName>
</protein>
<keyword evidence="6" id="KW-1185">Reference proteome</keyword>
<feature type="domain" description="Solute-binding protein family 5" evidence="4">
    <location>
        <begin position="89"/>
        <end position="441"/>
    </location>
</feature>
<reference evidence="5 6" key="1">
    <citation type="submission" date="2016-10" db="EMBL/GenBank/DDBJ databases">
        <authorList>
            <person name="de Groot N.N."/>
        </authorList>
    </citation>
    <scope>NUCLEOTIDE SEQUENCE [LARGE SCALE GENOMIC DNA]</scope>
    <source>
        <strain evidence="5 6">CGMCC 1.6291</strain>
    </source>
</reference>
<dbReference type="PROSITE" id="PS51318">
    <property type="entry name" value="TAT"/>
    <property type="match status" value="1"/>
</dbReference>
<dbReference type="SUPFAM" id="SSF53850">
    <property type="entry name" value="Periplasmic binding protein-like II"/>
    <property type="match status" value="1"/>
</dbReference>
<dbReference type="AlphaFoldDB" id="A0A1H8PZL3"/>
<accession>A0A1H8PZL3</accession>
<dbReference type="InterPro" id="IPR039424">
    <property type="entry name" value="SBP_5"/>
</dbReference>
<sequence length="522" mass="57948">MTTMNRRKFLQRAALFGAGAAVVPQIDPSFFLRSALASRGAPMVFLAAENMTGNWDPTSHTNLAQMNLESMVFGTLTRAPMTEEDPSEIRYELATGMELLDDHTLEVTLRDGVVFHNGASFTAADVKATYEYGSRSDRPAAWHPGRCEVEVVDDYTARIHTSGDDFPASMYILLSSFLPILSAADIEDGSISDRPNGTGPFKYVERRGNDTTLEAFDDYFAGTPQLSGIRYSFVGDSSSRLLALMNGEADVIERLEPEQLETLRGRGGVKINKMLSVENKYLWFRCSKPPFDNELLRLAACHAIDHEQVLAIMGEAAQESRAHISPVKFGYADLDAYPQFDPERCQQLLSEAGYPRGEGLPELEYITSIGFYPKTQEYGELITAMLQAQGFPVTMNVMEVAAWNDAYYHREGGGPGHMVDGGWATGSPEPDLVLRTHFHSSSRRVCGIQDDEIDAALDRERNEPDLDKRERIIQEETLPLIARKAPAHSLFTSVFMHAMREDVDGLFLYPNGQLDASETAIS</sequence>
<dbReference type="Gene3D" id="3.40.190.10">
    <property type="entry name" value="Periplasmic binding protein-like II"/>
    <property type="match status" value="1"/>
</dbReference>
<dbReference type="PANTHER" id="PTHR30290:SF9">
    <property type="entry name" value="OLIGOPEPTIDE-BINDING PROTEIN APPA"/>
    <property type="match status" value="1"/>
</dbReference>
<dbReference type="GO" id="GO:0015833">
    <property type="term" value="P:peptide transport"/>
    <property type="evidence" value="ECO:0007669"/>
    <property type="project" value="TreeGrafter"/>
</dbReference>
<organism evidence="5 6">
    <name type="scientific">Aquisalimonas asiatica</name>
    <dbReference type="NCBI Taxonomy" id="406100"/>
    <lineage>
        <taxon>Bacteria</taxon>
        <taxon>Pseudomonadati</taxon>
        <taxon>Pseudomonadota</taxon>
        <taxon>Gammaproteobacteria</taxon>
        <taxon>Chromatiales</taxon>
        <taxon>Ectothiorhodospiraceae</taxon>
        <taxon>Aquisalimonas</taxon>
    </lineage>
</organism>
<dbReference type="InterPro" id="IPR030678">
    <property type="entry name" value="Peptide/Ni-bd"/>
</dbReference>
<keyword evidence="3" id="KW-0732">Signal</keyword>
<proteinExistence type="inferred from homology"/>
<gene>
    <name evidence="5" type="ORF">SAMN04488052_101242</name>
</gene>
<evidence type="ECO:0000259" key="4">
    <source>
        <dbReference type="Pfam" id="PF00496"/>
    </source>
</evidence>
<evidence type="ECO:0000256" key="2">
    <source>
        <dbReference type="ARBA" id="ARBA00022448"/>
    </source>
</evidence>
<dbReference type="Gene3D" id="3.10.105.10">
    <property type="entry name" value="Dipeptide-binding Protein, Domain 3"/>
    <property type="match status" value="1"/>
</dbReference>
<evidence type="ECO:0000313" key="5">
    <source>
        <dbReference type="EMBL" id="SEO47107.1"/>
    </source>
</evidence>